<feature type="signal peptide" evidence="1">
    <location>
        <begin position="1"/>
        <end position="16"/>
    </location>
</feature>
<name>A0ABN8HZU0_9NEOP</name>
<dbReference type="SUPFAM" id="SSF50814">
    <property type="entry name" value="Lipocalins"/>
    <property type="match status" value="1"/>
</dbReference>
<evidence type="ECO:0000256" key="1">
    <source>
        <dbReference type="SAM" id="SignalP"/>
    </source>
</evidence>
<dbReference type="Gene3D" id="2.40.128.20">
    <property type="match status" value="2"/>
</dbReference>
<keyword evidence="3" id="KW-1185">Reference proteome</keyword>
<dbReference type="InterPro" id="IPR012674">
    <property type="entry name" value="Calycin"/>
</dbReference>
<dbReference type="PANTHER" id="PTHR10612:SF34">
    <property type="entry name" value="APOLIPOPROTEIN D"/>
    <property type="match status" value="1"/>
</dbReference>
<feature type="non-terminal residue" evidence="2">
    <location>
        <position position="1"/>
    </location>
</feature>
<proteinExistence type="predicted"/>
<dbReference type="PIRSF" id="PIRSF036893">
    <property type="entry name" value="Lipocalin_ApoD"/>
    <property type="match status" value="1"/>
</dbReference>
<sequence length="176" mass="19551">MLRFLVLAGLAASATSSGGVFEDGPCPPIKTKANFDFNAYSGTWYEITRFPNIGEEYDKGKCTTAEYYVDGNRGKVKNTHVVDGLKTYIEGDLTLIGPAKIMLTYTFGVYSWIKSRGKTLDGNSKIAVEKFLADNSKIIDKSKYITNDHSDQTCKAYTTKPIIQFPEDLSNPNYID</sequence>
<dbReference type="EMBL" id="OW152828">
    <property type="protein sequence ID" value="CAH2044967.1"/>
    <property type="molecule type" value="Genomic_DNA"/>
</dbReference>
<gene>
    <name evidence="2" type="ORF">IPOD504_LOCUS4871</name>
</gene>
<dbReference type="PROSITE" id="PS00213">
    <property type="entry name" value="LIPOCALIN"/>
    <property type="match status" value="1"/>
</dbReference>
<organism evidence="2 3">
    <name type="scientific">Iphiclides podalirius</name>
    <name type="common">scarce swallowtail</name>
    <dbReference type="NCBI Taxonomy" id="110791"/>
    <lineage>
        <taxon>Eukaryota</taxon>
        <taxon>Metazoa</taxon>
        <taxon>Ecdysozoa</taxon>
        <taxon>Arthropoda</taxon>
        <taxon>Hexapoda</taxon>
        <taxon>Insecta</taxon>
        <taxon>Pterygota</taxon>
        <taxon>Neoptera</taxon>
        <taxon>Endopterygota</taxon>
        <taxon>Lepidoptera</taxon>
        <taxon>Glossata</taxon>
        <taxon>Ditrysia</taxon>
        <taxon>Papilionoidea</taxon>
        <taxon>Papilionidae</taxon>
        <taxon>Papilioninae</taxon>
        <taxon>Iphiclides</taxon>
    </lineage>
</organism>
<feature type="chain" id="PRO_5047434688" evidence="1">
    <location>
        <begin position="17"/>
        <end position="176"/>
    </location>
</feature>
<protein>
    <submittedName>
        <fullName evidence="2">Uncharacterized protein</fullName>
    </submittedName>
</protein>
<accession>A0ABN8HZU0</accession>
<dbReference type="InterPro" id="IPR022272">
    <property type="entry name" value="Lipocalin_CS"/>
</dbReference>
<reference evidence="2" key="1">
    <citation type="submission" date="2022-03" db="EMBL/GenBank/DDBJ databases">
        <authorList>
            <person name="Martin H S."/>
        </authorList>
    </citation>
    <scope>NUCLEOTIDE SEQUENCE</scope>
</reference>
<evidence type="ECO:0000313" key="2">
    <source>
        <dbReference type="EMBL" id="CAH2044967.1"/>
    </source>
</evidence>
<dbReference type="InterPro" id="IPR022271">
    <property type="entry name" value="Lipocalin_ApoD"/>
</dbReference>
<dbReference type="PANTHER" id="PTHR10612">
    <property type="entry name" value="APOLIPOPROTEIN D"/>
    <property type="match status" value="1"/>
</dbReference>
<evidence type="ECO:0000313" key="3">
    <source>
        <dbReference type="Proteomes" id="UP000837857"/>
    </source>
</evidence>
<dbReference type="Proteomes" id="UP000837857">
    <property type="component" value="Chromosome 16"/>
</dbReference>
<keyword evidence="1" id="KW-0732">Signal</keyword>